<accession>A0A8S5S3V8</accession>
<feature type="region of interest" description="Disordered" evidence="1">
    <location>
        <begin position="1"/>
        <end position="24"/>
    </location>
</feature>
<evidence type="ECO:0000256" key="1">
    <source>
        <dbReference type="SAM" id="MobiDB-lite"/>
    </source>
</evidence>
<sequence length="51" mass="5882">MPDPRRKAQQTANQPKRSDTDHRKGILPVWKTVEKLHTRCGKIPHTAHSMP</sequence>
<proteinExistence type="predicted"/>
<reference evidence="2" key="1">
    <citation type="journal article" date="2021" name="Proc. Natl. Acad. Sci. U.S.A.">
        <title>A Catalog of Tens of Thousands of Viruses from Human Metagenomes Reveals Hidden Associations with Chronic Diseases.</title>
        <authorList>
            <person name="Tisza M.J."/>
            <person name="Buck C.B."/>
        </authorList>
    </citation>
    <scope>NUCLEOTIDE SEQUENCE</scope>
    <source>
        <strain evidence="2">CtBLh2</strain>
    </source>
</reference>
<evidence type="ECO:0000313" key="2">
    <source>
        <dbReference type="EMBL" id="DAF45499.1"/>
    </source>
</evidence>
<name>A0A8S5S3V8_9CAUD</name>
<organism evidence="2">
    <name type="scientific">Siphoviridae sp. ctBLh2</name>
    <dbReference type="NCBI Taxonomy" id="2827803"/>
    <lineage>
        <taxon>Viruses</taxon>
        <taxon>Duplodnaviria</taxon>
        <taxon>Heunggongvirae</taxon>
        <taxon>Uroviricota</taxon>
        <taxon>Caudoviricetes</taxon>
    </lineage>
</organism>
<dbReference type="EMBL" id="BK032514">
    <property type="protein sequence ID" value="DAF45499.1"/>
    <property type="molecule type" value="Genomic_DNA"/>
</dbReference>
<protein>
    <submittedName>
        <fullName evidence="2">Uncharacterized protein</fullName>
    </submittedName>
</protein>